<name>A0A9N9MTI7_9CUCU</name>
<proteinExistence type="predicted"/>
<feature type="compositionally biased region" description="Basic and acidic residues" evidence="1">
    <location>
        <begin position="40"/>
        <end position="63"/>
    </location>
</feature>
<organism evidence="2 3">
    <name type="scientific">Ceutorhynchus assimilis</name>
    <name type="common">cabbage seed weevil</name>
    <dbReference type="NCBI Taxonomy" id="467358"/>
    <lineage>
        <taxon>Eukaryota</taxon>
        <taxon>Metazoa</taxon>
        <taxon>Ecdysozoa</taxon>
        <taxon>Arthropoda</taxon>
        <taxon>Hexapoda</taxon>
        <taxon>Insecta</taxon>
        <taxon>Pterygota</taxon>
        <taxon>Neoptera</taxon>
        <taxon>Endopterygota</taxon>
        <taxon>Coleoptera</taxon>
        <taxon>Polyphaga</taxon>
        <taxon>Cucujiformia</taxon>
        <taxon>Curculionidae</taxon>
        <taxon>Ceutorhynchinae</taxon>
        <taxon>Ceutorhynchus</taxon>
    </lineage>
</organism>
<accession>A0A9N9MTI7</accession>
<dbReference type="AlphaFoldDB" id="A0A9N9MTI7"/>
<evidence type="ECO:0000313" key="2">
    <source>
        <dbReference type="EMBL" id="CAG9769630.1"/>
    </source>
</evidence>
<evidence type="ECO:0000313" key="3">
    <source>
        <dbReference type="Proteomes" id="UP001152799"/>
    </source>
</evidence>
<sequence>MFAYSGGTVLEDIPPGEVIRRRASRKQLTGHVRQGGEPSEEGRNRGNQGDHREQFGGSEDQRRQAAKRKLHLRAEKINET</sequence>
<feature type="region of interest" description="Disordered" evidence="1">
    <location>
        <begin position="1"/>
        <end position="80"/>
    </location>
</feature>
<protein>
    <submittedName>
        <fullName evidence="2">Uncharacterized protein</fullName>
    </submittedName>
</protein>
<reference evidence="2" key="1">
    <citation type="submission" date="2022-01" db="EMBL/GenBank/DDBJ databases">
        <authorList>
            <person name="King R."/>
        </authorList>
    </citation>
    <scope>NUCLEOTIDE SEQUENCE</scope>
</reference>
<keyword evidence="3" id="KW-1185">Reference proteome</keyword>
<gene>
    <name evidence="2" type="ORF">CEUTPL_LOCUS10135</name>
</gene>
<dbReference type="Proteomes" id="UP001152799">
    <property type="component" value="Chromosome 5"/>
</dbReference>
<dbReference type="EMBL" id="OU892281">
    <property type="protein sequence ID" value="CAG9769630.1"/>
    <property type="molecule type" value="Genomic_DNA"/>
</dbReference>
<evidence type="ECO:0000256" key="1">
    <source>
        <dbReference type="SAM" id="MobiDB-lite"/>
    </source>
</evidence>